<dbReference type="GO" id="GO:0008234">
    <property type="term" value="F:cysteine-type peptidase activity"/>
    <property type="evidence" value="ECO:0007669"/>
    <property type="project" value="InterPro"/>
</dbReference>
<dbReference type="Pfam" id="PF00112">
    <property type="entry name" value="Peptidase_C1"/>
    <property type="match status" value="1"/>
</dbReference>
<evidence type="ECO:0000256" key="2">
    <source>
        <dbReference type="ARBA" id="ARBA00023157"/>
    </source>
</evidence>
<feature type="domain" description="Cathepsin propeptide inhibitor" evidence="6">
    <location>
        <begin position="47"/>
        <end position="104"/>
    </location>
</feature>
<organism evidence="7 8">
    <name type="scientific">Tieghemostelium lacteum</name>
    <name type="common">Slime mold</name>
    <name type="synonym">Dictyostelium lacteum</name>
    <dbReference type="NCBI Taxonomy" id="361077"/>
    <lineage>
        <taxon>Eukaryota</taxon>
        <taxon>Amoebozoa</taxon>
        <taxon>Evosea</taxon>
        <taxon>Eumycetozoa</taxon>
        <taxon>Dictyostelia</taxon>
        <taxon>Dictyosteliales</taxon>
        <taxon>Raperosteliaceae</taxon>
        <taxon>Tieghemostelium</taxon>
    </lineage>
</organism>
<dbReference type="FunFam" id="3.90.70.10:FF:000103">
    <property type="entry name" value="Hypothetical LOC496748"/>
    <property type="match status" value="1"/>
</dbReference>
<dbReference type="InterPro" id="IPR013201">
    <property type="entry name" value="Prot_inhib_I29"/>
</dbReference>
<keyword evidence="2" id="KW-1015">Disulfide bond</keyword>
<dbReference type="CDD" id="cd02248">
    <property type="entry name" value="Peptidase_C1A"/>
    <property type="match status" value="1"/>
</dbReference>
<dbReference type="EMBL" id="LODT01000035">
    <property type="protein sequence ID" value="KYQ91485.1"/>
    <property type="molecule type" value="Genomic_DNA"/>
</dbReference>
<dbReference type="InterPro" id="IPR013128">
    <property type="entry name" value="Peptidase_C1A"/>
</dbReference>
<gene>
    <name evidence="7" type="ORF">DLAC_08453</name>
</gene>
<keyword evidence="4" id="KW-0732">Signal</keyword>
<evidence type="ECO:0000259" key="5">
    <source>
        <dbReference type="SMART" id="SM00645"/>
    </source>
</evidence>
<dbReference type="AlphaFoldDB" id="A0A151ZC36"/>
<dbReference type="SMART" id="SM00645">
    <property type="entry name" value="Pept_C1"/>
    <property type="match status" value="1"/>
</dbReference>
<dbReference type="InterPro" id="IPR039417">
    <property type="entry name" value="Peptidase_C1A_papain-like"/>
</dbReference>
<evidence type="ECO:0000259" key="6">
    <source>
        <dbReference type="SMART" id="SM00848"/>
    </source>
</evidence>
<evidence type="ECO:0000256" key="4">
    <source>
        <dbReference type="SAM" id="SignalP"/>
    </source>
</evidence>
<dbReference type="OrthoDB" id="387093at2759"/>
<evidence type="ECO:0000256" key="1">
    <source>
        <dbReference type="ARBA" id="ARBA00008455"/>
    </source>
</evidence>
<reference evidence="7 8" key="1">
    <citation type="submission" date="2015-12" db="EMBL/GenBank/DDBJ databases">
        <title>Dictyostelia acquired genes for synthesis and detection of signals that induce cell-type specialization by lateral gene transfer from prokaryotes.</title>
        <authorList>
            <person name="Gloeckner G."/>
            <person name="Schaap P."/>
        </authorList>
    </citation>
    <scope>NUCLEOTIDE SEQUENCE [LARGE SCALE GENOMIC DNA]</scope>
    <source>
        <strain evidence="7 8">TK</strain>
    </source>
</reference>
<comment type="similarity">
    <text evidence="1">Belongs to the peptidase C1 family.</text>
</comment>
<proteinExistence type="inferred from homology"/>
<dbReference type="PANTHER" id="PTHR12411">
    <property type="entry name" value="CYSTEINE PROTEASE FAMILY C1-RELATED"/>
    <property type="match status" value="1"/>
</dbReference>
<evidence type="ECO:0000313" key="8">
    <source>
        <dbReference type="Proteomes" id="UP000076078"/>
    </source>
</evidence>
<dbReference type="OMA" id="SNHGCNG"/>
<dbReference type="InParanoid" id="A0A151ZC36"/>
<keyword evidence="8" id="KW-1185">Reference proteome</keyword>
<feature type="signal peptide" evidence="4">
    <location>
        <begin position="1"/>
        <end position="20"/>
    </location>
</feature>
<dbReference type="Pfam" id="PF08246">
    <property type="entry name" value="Inhibitor_I29"/>
    <property type="match status" value="1"/>
</dbReference>
<dbReference type="PRINTS" id="PR00705">
    <property type="entry name" value="PAPAIN"/>
</dbReference>
<feature type="coiled-coil region" evidence="3">
    <location>
        <begin position="61"/>
        <end position="88"/>
    </location>
</feature>
<evidence type="ECO:0008006" key="9">
    <source>
        <dbReference type="Google" id="ProtNLM"/>
    </source>
</evidence>
<dbReference type="STRING" id="361077.A0A151ZC36"/>
<dbReference type="Proteomes" id="UP000076078">
    <property type="component" value="Unassembled WGS sequence"/>
</dbReference>
<keyword evidence="3" id="KW-0175">Coiled coil</keyword>
<dbReference type="FunCoup" id="A0A151ZC36">
    <property type="interactions" value="8"/>
</dbReference>
<feature type="chain" id="PRO_5018666132" description="Cysteine proteinase" evidence="4">
    <location>
        <begin position="21"/>
        <end position="354"/>
    </location>
</feature>
<protein>
    <recommendedName>
        <fullName evidence="9">Cysteine proteinase</fullName>
    </recommendedName>
</protein>
<dbReference type="Gene3D" id="3.90.70.10">
    <property type="entry name" value="Cysteine proteinases"/>
    <property type="match status" value="1"/>
</dbReference>
<dbReference type="SUPFAM" id="SSF54001">
    <property type="entry name" value="Cysteine proteinases"/>
    <property type="match status" value="1"/>
</dbReference>
<dbReference type="InterPro" id="IPR038765">
    <property type="entry name" value="Papain-like_cys_pep_sf"/>
</dbReference>
<evidence type="ECO:0000256" key="3">
    <source>
        <dbReference type="SAM" id="Coils"/>
    </source>
</evidence>
<comment type="caution">
    <text evidence="7">The sequence shown here is derived from an EMBL/GenBank/DDBJ whole genome shotgun (WGS) entry which is preliminary data.</text>
</comment>
<dbReference type="InterPro" id="IPR000169">
    <property type="entry name" value="Pept_cys_AS"/>
</dbReference>
<accession>A0A151ZC36</accession>
<name>A0A151ZC36_TIELA</name>
<dbReference type="InterPro" id="IPR000668">
    <property type="entry name" value="Peptidase_C1A_C"/>
</dbReference>
<evidence type="ECO:0000313" key="7">
    <source>
        <dbReference type="EMBL" id="KYQ91485.1"/>
    </source>
</evidence>
<feature type="domain" description="Peptidase C1A papain C-terminal" evidence="5">
    <location>
        <begin position="141"/>
        <end position="353"/>
    </location>
</feature>
<dbReference type="GO" id="GO:0006508">
    <property type="term" value="P:proteolysis"/>
    <property type="evidence" value="ECO:0007669"/>
    <property type="project" value="InterPro"/>
</dbReference>
<sequence>MKTIIFLIFSITLFVVVVSSVGIHIEHPNQNQQDNYIQRERILKNQFDQWVEKHAKKYHTHREYLTRYQNFKNNLKKIEQQNAAHQGSAKFGMNKFSDLSEEEFTKFYLMPEYKPTPRKSLYKKHYPVMQDAQSSDENIPLNLKVDWRTEGLVTPVKDQGACGSCWAFSATEQIETAWIKAGNDQVILSEQQIVDCDTNDGGCGGGDPHTAMDYVIKAGGLTSESQYPYIANDGTCHTNFTPVAHISGYYAATTPGNDTQLAYSVMNEGPISICVDASSWMTYSSGIIRSNCDSDLDHCVQIVGLNVDTNGTTPIPYYIIRNSWGTDWGIDGFIYVEIGHDLCGVTQEATIVVV</sequence>
<dbReference type="PROSITE" id="PS00139">
    <property type="entry name" value="THIOL_PROTEASE_CYS"/>
    <property type="match status" value="1"/>
</dbReference>
<dbReference type="SMART" id="SM00848">
    <property type="entry name" value="Inhibitor_I29"/>
    <property type="match status" value="1"/>
</dbReference>